<dbReference type="EMBL" id="SDMP01000014">
    <property type="protein sequence ID" value="RYR11983.1"/>
    <property type="molecule type" value="Genomic_DNA"/>
</dbReference>
<keyword evidence="8" id="KW-0539">Nucleus</keyword>
<proteinExistence type="inferred from homology"/>
<keyword evidence="13" id="KW-1185">Reference proteome</keyword>
<evidence type="ECO:0000313" key="12">
    <source>
        <dbReference type="EMBL" id="RYR11983.1"/>
    </source>
</evidence>
<dbReference type="AlphaFoldDB" id="A0A444ZCS1"/>
<evidence type="ECO:0000256" key="5">
    <source>
        <dbReference type="ARBA" id="ARBA00022664"/>
    </source>
</evidence>
<keyword evidence="4" id="KW-0963">Cytoplasm</keyword>
<evidence type="ECO:0000256" key="11">
    <source>
        <dbReference type="SAM" id="MobiDB-lite"/>
    </source>
</evidence>
<comment type="caution">
    <text evidence="12">The sequence shown here is derived from an EMBL/GenBank/DDBJ whole genome shotgun (WGS) entry which is preliminary data.</text>
</comment>
<evidence type="ECO:0000256" key="8">
    <source>
        <dbReference type="ARBA" id="ARBA00023242"/>
    </source>
</evidence>
<evidence type="ECO:0000256" key="1">
    <source>
        <dbReference type="ARBA" id="ARBA00004123"/>
    </source>
</evidence>
<protein>
    <recommendedName>
        <fullName evidence="9">U5 small nuclear ribonucleoprotein TSSC4</fullName>
    </recommendedName>
</protein>
<dbReference type="GO" id="GO:0006397">
    <property type="term" value="P:mRNA processing"/>
    <property type="evidence" value="ECO:0007669"/>
    <property type="project" value="UniProtKB-KW"/>
</dbReference>
<dbReference type="InterPro" id="IPR029338">
    <property type="entry name" value="TSSC4"/>
</dbReference>
<comment type="subcellular location">
    <subcellularLocation>
        <location evidence="2">Cytoplasm</location>
    </subcellularLocation>
    <subcellularLocation>
        <location evidence="1">Nucleus</location>
    </subcellularLocation>
</comment>
<evidence type="ECO:0000256" key="7">
    <source>
        <dbReference type="ARBA" id="ARBA00023187"/>
    </source>
</evidence>
<evidence type="ECO:0000256" key="4">
    <source>
        <dbReference type="ARBA" id="ARBA00022490"/>
    </source>
</evidence>
<gene>
    <name evidence="12" type="ORF">Ahy_B04g069490</name>
</gene>
<evidence type="ECO:0000256" key="9">
    <source>
        <dbReference type="ARBA" id="ARBA00035304"/>
    </source>
</evidence>
<evidence type="ECO:0000256" key="2">
    <source>
        <dbReference type="ARBA" id="ARBA00004496"/>
    </source>
</evidence>
<reference evidence="12 13" key="1">
    <citation type="submission" date="2019-01" db="EMBL/GenBank/DDBJ databases">
        <title>Sequencing of cultivated peanut Arachis hypogaea provides insights into genome evolution and oil improvement.</title>
        <authorList>
            <person name="Chen X."/>
        </authorList>
    </citation>
    <scope>NUCLEOTIDE SEQUENCE [LARGE SCALE GENOMIC DNA]</scope>
    <source>
        <strain evidence="13">cv. Fuhuasheng</strain>
        <tissue evidence="12">Leaves</tissue>
    </source>
</reference>
<feature type="compositionally biased region" description="Acidic residues" evidence="11">
    <location>
        <begin position="69"/>
        <end position="85"/>
    </location>
</feature>
<accession>A0A444ZCS1</accession>
<evidence type="ECO:0000256" key="6">
    <source>
        <dbReference type="ARBA" id="ARBA00022728"/>
    </source>
</evidence>
<organism evidence="12 13">
    <name type="scientific">Arachis hypogaea</name>
    <name type="common">Peanut</name>
    <dbReference type="NCBI Taxonomy" id="3818"/>
    <lineage>
        <taxon>Eukaryota</taxon>
        <taxon>Viridiplantae</taxon>
        <taxon>Streptophyta</taxon>
        <taxon>Embryophyta</taxon>
        <taxon>Tracheophyta</taxon>
        <taxon>Spermatophyta</taxon>
        <taxon>Magnoliopsida</taxon>
        <taxon>eudicotyledons</taxon>
        <taxon>Gunneridae</taxon>
        <taxon>Pentapetalae</taxon>
        <taxon>rosids</taxon>
        <taxon>fabids</taxon>
        <taxon>Fabales</taxon>
        <taxon>Fabaceae</taxon>
        <taxon>Papilionoideae</taxon>
        <taxon>50 kb inversion clade</taxon>
        <taxon>dalbergioids sensu lato</taxon>
        <taxon>Dalbergieae</taxon>
        <taxon>Pterocarpus clade</taxon>
        <taxon>Arachis</taxon>
    </lineage>
</organism>
<evidence type="ECO:0000256" key="10">
    <source>
        <dbReference type="ARBA" id="ARBA00045970"/>
    </source>
</evidence>
<keyword evidence="6" id="KW-0747">Spliceosome</keyword>
<evidence type="ECO:0000256" key="3">
    <source>
        <dbReference type="ARBA" id="ARBA00010362"/>
    </source>
</evidence>
<name>A0A444ZCS1_ARAHY</name>
<dbReference type="PANTHER" id="PTHR13445">
    <property type="entry name" value="TUMOR SUPPRESSING SUBTRANSFERABLE CANDIDATE 4 TSSC4"/>
    <property type="match status" value="1"/>
</dbReference>
<dbReference type="OrthoDB" id="1906282at2759"/>
<keyword evidence="5" id="KW-0507">mRNA processing</keyword>
<dbReference type="GO" id="GO:0005737">
    <property type="term" value="C:cytoplasm"/>
    <property type="evidence" value="ECO:0007669"/>
    <property type="project" value="UniProtKB-SubCell"/>
</dbReference>
<feature type="compositionally biased region" description="Low complexity" evidence="11">
    <location>
        <begin position="53"/>
        <end position="63"/>
    </location>
</feature>
<keyword evidence="7" id="KW-0508">mRNA splicing</keyword>
<dbReference type="GO" id="GO:0005681">
    <property type="term" value="C:spliceosomal complex"/>
    <property type="evidence" value="ECO:0007669"/>
    <property type="project" value="UniProtKB-KW"/>
</dbReference>
<sequence>MEDSFRVRVDKAFGSLPLSSTSPSSLSFLWFLADDEINSTPSNQSEPKPDPTPSATSSFSSSFRVQLENDLDNLNDKDDDNEDGDAGFRRTQLKPDDYDDEQWQIRSGIGLDCTLDHEEEEDKYDKQAIGKENQGDRVYMKDIAEFSCLTPLKLLLDVVDAPLAANIDAVRAPHHQHTQRNAINLRITAKHETT</sequence>
<dbReference type="GO" id="GO:0008380">
    <property type="term" value="P:RNA splicing"/>
    <property type="evidence" value="ECO:0007669"/>
    <property type="project" value="UniProtKB-KW"/>
</dbReference>
<feature type="region of interest" description="Disordered" evidence="11">
    <location>
        <begin position="37"/>
        <end position="97"/>
    </location>
</feature>
<comment type="similarity">
    <text evidence="3">Belongs to the TSSC4 family.</text>
</comment>
<comment type="function">
    <text evidence="10">Protein associated with the U5 snRNP, during its maturation and its post-splicing recycling and which is required for spliceosomal tri-snRNP complex assembly in the nucleus. Has a molecular sequestering activity and transiently hinders SNRNP200 binding sites for constitutive splicing factors that intervene later during the assembly of the spliceosome and splicing. Together with its molecular sequestering activity, may also function as a molecular adapter and placeholder, coordinating the assembly of the U5 snRNP and its association with the U4/U6 di-snRNP.</text>
</comment>
<evidence type="ECO:0000313" key="13">
    <source>
        <dbReference type="Proteomes" id="UP000289738"/>
    </source>
</evidence>
<dbReference type="PANTHER" id="PTHR13445:SF3">
    <property type="entry name" value="U5 SMALL NUCLEAR RIBONUCLEOPROTEIN TSSC4"/>
    <property type="match status" value="1"/>
</dbReference>
<dbReference type="Proteomes" id="UP000289738">
    <property type="component" value="Chromosome B04"/>
</dbReference>